<keyword evidence="1" id="KW-0614">Plasmid</keyword>
<dbReference type="KEGG" id="sgj:IAG43_33125"/>
<keyword evidence="2" id="KW-1185">Reference proteome</keyword>
<name>A0A7H0I4X0_9ACTN</name>
<geneLocation type="plasmid" evidence="1 2">
    <name>unnamed2</name>
</geneLocation>
<dbReference type="CDD" id="cd00093">
    <property type="entry name" value="HTH_XRE"/>
    <property type="match status" value="1"/>
</dbReference>
<dbReference type="Proteomes" id="UP000516230">
    <property type="component" value="Plasmid unnamed2"/>
</dbReference>
<dbReference type="InterPro" id="IPR011990">
    <property type="entry name" value="TPR-like_helical_dom_sf"/>
</dbReference>
<proteinExistence type="predicted"/>
<gene>
    <name evidence="1" type="ORF">IAG43_33125</name>
</gene>
<reference evidence="1 2" key="1">
    <citation type="submission" date="2020-08" db="EMBL/GenBank/DDBJ databases">
        <title>A novel species.</title>
        <authorList>
            <person name="Gao J."/>
        </authorList>
    </citation>
    <scope>NUCLEOTIDE SEQUENCE [LARGE SCALE GENOMIC DNA]</scope>
    <source>
        <strain evidence="1 2">CRPJ-33</strain>
        <plasmid evidence="1 2">unnamed2</plasmid>
    </source>
</reference>
<dbReference type="AlphaFoldDB" id="A0A7H0I4X0"/>
<dbReference type="SUPFAM" id="SSF48452">
    <property type="entry name" value="TPR-like"/>
    <property type="match status" value="1"/>
</dbReference>
<evidence type="ECO:0000313" key="2">
    <source>
        <dbReference type="Proteomes" id="UP000516230"/>
    </source>
</evidence>
<dbReference type="EMBL" id="CP060826">
    <property type="protein sequence ID" value="QNP67836.1"/>
    <property type="molecule type" value="Genomic_DNA"/>
</dbReference>
<dbReference type="InterPro" id="IPR001387">
    <property type="entry name" value="Cro/C1-type_HTH"/>
</dbReference>
<protein>
    <submittedName>
        <fullName evidence="1">XRE family transcriptional regulator</fullName>
    </submittedName>
</protein>
<dbReference type="Gene3D" id="1.25.40.10">
    <property type="entry name" value="Tetratricopeptide repeat domain"/>
    <property type="match status" value="1"/>
</dbReference>
<organism evidence="1 2">
    <name type="scientific">Streptomyces genisteinicus</name>
    <dbReference type="NCBI Taxonomy" id="2768068"/>
    <lineage>
        <taxon>Bacteria</taxon>
        <taxon>Bacillati</taxon>
        <taxon>Actinomycetota</taxon>
        <taxon>Actinomycetes</taxon>
        <taxon>Kitasatosporales</taxon>
        <taxon>Streptomycetaceae</taxon>
        <taxon>Streptomyces</taxon>
    </lineage>
</organism>
<sequence>MRPAHYRERVEENSRLKRAMAEAGCTQAELVDALNDCLIRSGHRATVSDRTVRYWLTGRSRWPHRRLRDALEHVFGCQVADLGFTPSGALLLRRSFLASTAAVAVSTSPGSSPDRVGSSDVAALRQNLDSLTGLDHRRGGHLDLEQAALAGSRDCLDRTDRARSQRIRKALLSLAADFTATAAWSSIDARHLDRADDLLREALLLARLAGDSGTEMRVWNSLAMVAHQRRDHTAAVDAGYAAQATAVTRRDPLFGSLAHARTAIGHAHRGDPQAALRSLGFAETLLAKASPEQERPPWIGFYGPAELHALSAIVRDQIGHFDEAEAASHRALAVLPGQFRRNRALVAARLALAQVHQGEAEQACATSEQVFHLMDGAPLPGRMRTLMSDLHGELMSLAPDSDFTREWVQRYRDEWSRCD</sequence>
<accession>A0A7H0I4X0</accession>
<evidence type="ECO:0000313" key="1">
    <source>
        <dbReference type="EMBL" id="QNP67836.1"/>
    </source>
</evidence>